<accession>A0AAE1DU49</accession>
<reference evidence="1" key="1">
    <citation type="journal article" date="2023" name="G3 (Bethesda)">
        <title>A reference genome for the long-term kleptoplast-retaining sea slug Elysia crispata morphotype clarki.</title>
        <authorList>
            <person name="Eastman K.E."/>
            <person name="Pendleton A.L."/>
            <person name="Shaikh M.A."/>
            <person name="Suttiyut T."/>
            <person name="Ogas R."/>
            <person name="Tomko P."/>
            <person name="Gavelis G."/>
            <person name="Widhalm J.R."/>
            <person name="Wisecaver J.H."/>
        </authorList>
    </citation>
    <scope>NUCLEOTIDE SEQUENCE</scope>
    <source>
        <strain evidence="1">ECLA1</strain>
    </source>
</reference>
<comment type="caution">
    <text evidence="1">The sequence shown here is derived from an EMBL/GenBank/DDBJ whole genome shotgun (WGS) entry which is preliminary data.</text>
</comment>
<proteinExistence type="predicted"/>
<dbReference type="Proteomes" id="UP001283361">
    <property type="component" value="Unassembled WGS sequence"/>
</dbReference>
<sequence length="183" mass="19203">MTIICTGCYKSAELPEIWQVSTCPERLSSADCSEAAAVKLIFVVPPSCALPNLGVSVLISFAGSSWAWVWKHRLTSTGCSNTTASVSSWSQLMAVCSAAPSDVHPPNTRVSRALGRAIPWPGGQCHVFITSQDMSDLAADGVLSGRPALVRGAGYSLRILTAGSAQRTPRHFNGSQGKQKGGA</sequence>
<evidence type="ECO:0000313" key="1">
    <source>
        <dbReference type="EMBL" id="KAK3783151.1"/>
    </source>
</evidence>
<gene>
    <name evidence="1" type="ORF">RRG08_046945</name>
</gene>
<dbReference type="AlphaFoldDB" id="A0AAE1DU49"/>
<protein>
    <submittedName>
        <fullName evidence="1">Uncharacterized protein</fullName>
    </submittedName>
</protein>
<keyword evidence="2" id="KW-1185">Reference proteome</keyword>
<organism evidence="1 2">
    <name type="scientific">Elysia crispata</name>
    <name type="common">lettuce slug</name>
    <dbReference type="NCBI Taxonomy" id="231223"/>
    <lineage>
        <taxon>Eukaryota</taxon>
        <taxon>Metazoa</taxon>
        <taxon>Spiralia</taxon>
        <taxon>Lophotrochozoa</taxon>
        <taxon>Mollusca</taxon>
        <taxon>Gastropoda</taxon>
        <taxon>Heterobranchia</taxon>
        <taxon>Euthyneura</taxon>
        <taxon>Panpulmonata</taxon>
        <taxon>Sacoglossa</taxon>
        <taxon>Placobranchoidea</taxon>
        <taxon>Plakobranchidae</taxon>
        <taxon>Elysia</taxon>
    </lineage>
</organism>
<evidence type="ECO:0000313" key="2">
    <source>
        <dbReference type="Proteomes" id="UP001283361"/>
    </source>
</evidence>
<name>A0AAE1DU49_9GAST</name>
<dbReference type="EMBL" id="JAWDGP010002436">
    <property type="protein sequence ID" value="KAK3783151.1"/>
    <property type="molecule type" value="Genomic_DNA"/>
</dbReference>